<evidence type="ECO:0000313" key="1">
    <source>
        <dbReference type="EMBL" id="RSL18858.1"/>
    </source>
</evidence>
<dbReference type="Proteomes" id="UP000269669">
    <property type="component" value="Unassembled WGS sequence"/>
</dbReference>
<name>A0A428MPM3_9BACT</name>
<sequence>MHGDSAIVLTIPGEQIQRSYAARRVHRELPYPSRPVGTVALM</sequence>
<dbReference type="EMBL" id="RSDW01000001">
    <property type="protein sequence ID" value="RSL18858.1"/>
    <property type="molecule type" value="Genomic_DNA"/>
</dbReference>
<protein>
    <submittedName>
        <fullName evidence="1">Uncharacterized protein</fullName>
    </submittedName>
</protein>
<keyword evidence="2" id="KW-1185">Reference proteome</keyword>
<gene>
    <name evidence="1" type="ORF">EDE15_4463</name>
</gene>
<dbReference type="AlphaFoldDB" id="A0A428MPM3"/>
<comment type="caution">
    <text evidence="1">The sequence shown here is derived from an EMBL/GenBank/DDBJ whole genome shotgun (WGS) entry which is preliminary data.</text>
</comment>
<accession>A0A428MPM3</accession>
<proteinExistence type="predicted"/>
<organism evidence="1 2">
    <name type="scientific">Edaphobacter aggregans</name>
    <dbReference type="NCBI Taxonomy" id="570835"/>
    <lineage>
        <taxon>Bacteria</taxon>
        <taxon>Pseudomonadati</taxon>
        <taxon>Acidobacteriota</taxon>
        <taxon>Terriglobia</taxon>
        <taxon>Terriglobales</taxon>
        <taxon>Acidobacteriaceae</taxon>
        <taxon>Edaphobacter</taxon>
    </lineage>
</organism>
<evidence type="ECO:0000313" key="2">
    <source>
        <dbReference type="Proteomes" id="UP000269669"/>
    </source>
</evidence>
<reference evidence="1 2" key="1">
    <citation type="submission" date="2018-12" db="EMBL/GenBank/DDBJ databases">
        <title>Sequencing of bacterial isolates from soil warming experiment in Harvard Forest, Massachusetts, USA.</title>
        <authorList>
            <person name="Deangelis K."/>
        </authorList>
    </citation>
    <scope>NUCLEOTIDE SEQUENCE [LARGE SCALE GENOMIC DNA]</scope>
    <source>
        <strain evidence="1 2">EB153</strain>
    </source>
</reference>